<evidence type="ECO:0000313" key="3">
    <source>
        <dbReference type="Proteomes" id="UP000321275"/>
    </source>
</evidence>
<evidence type="ECO:0000313" key="1">
    <source>
        <dbReference type="EMBL" id="GEK45913.1"/>
    </source>
</evidence>
<dbReference type="EMBL" id="BJUK01000002">
    <property type="protein sequence ID" value="GEK45913.1"/>
    <property type="molecule type" value="Genomic_DNA"/>
</dbReference>
<evidence type="ECO:0000313" key="2">
    <source>
        <dbReference type="EMBL" id="MBH8580588.1"/>
    </source>
</evidence>
<reference evidence="1 3" key="1">
    <citation type="submission" date="2019-07" db="EMBL/GenBank/DDBJ databases">
        <title>Whole genome shotgun sequence of Halomonas pacifica NBRC 102220.</title>
        <authorList>
            <person name="Hosoyama A."/>
            <person name="Uohara A."/>
            <person name="Ohji S."/>
            <person name="Ichikawa N."/>
        </authorList>
    </citation>
    <scope>NUCLEOTIDE SEQUENCE [LARGE SCALE GENOMIC DNA]</scope>
    <source>
        <strain evidence="1 3">NBRC 102220</strain>
    </source>
</reference>
<dbReference type="EMBL" id="JAEDAF010000009">
    <property type="protein sequence ID" value="MBH8580588.1"/>
    <property type="molecule type" value="Genomic_DNA"/>
</dbReference>
<name>A0A510X3C1_9GAMM</name>
<evidence type="ECO:0000313" key="4">
    <source>
        <dbReference type="Proteomes" id="UP000651738"/>
    </source>
</evidence>
<dbReference type="OrthoDB" id="5975812at2"/>
<sequence>MKHFMFLAALTFGLVGEALAERVDHFQGEAAETLQAAVANFTEYNQRLDALLAQESLSDEELGQVHELTYTLENALQTISEEVDEMAVELEEVHLASERLDGEAVKVHGQAYLDKAKTLTTRE</sequence>
<dbReference type="RefSeq" id="WP_146800977.1">
    <property type="nucleotide sequence ID" value="NZ_BJUK01000002.1"/>
</dbReference>
<protein>
    <submittedName>
        <fullName evidence="1">Uncharacterized protein</fullName>
    </submittedName>
</protein>
<comment type="caution">
    <text evidence="1">The sequence shown here is derived from an EMBL/GenBank/DDBJ whole genome shotgun (WGS) entry which is preliminary data.</text>
</comment>
<accession>A0A510X3C1</accession>
<reference evidence="2 4" key="2">
    <citation type="submission" date="2020-12" db="EMBL/GenBank/DDBJ databases">
        <title>Draft genome sequence of Halomonas pacifica strain CARE-V15.</title>
        <authorList>
            <person name="Vignesh N."/>
            <person name="Thabitha A."/>
            <person name="Saravanan R."/>
            <person name="Manigandan V."/>
        </authorList>
    </citation>
    <scope>NUCLEOTIDE SEQUENCE [LARGE SCALE GENOMIC DNA]</scope>
    <source>
        <strain evidence="2 4">CARE-V15</strain>
    </source>
</reference>
<dbReference type="Pfam" id="PF20531">
    <property type="entry name" value="DUF6746"/>
    <property type="match status" value="1"/>
</dbReference>
<organism evidence="1 3">
    <name type="scientific">Bisbaumannia pacifica</name>
    <dbReference type="NCBI Taxonomy" id="77098"/>
    <lineage>
        <taxon>Bacteria</taxon>
        <taxon>Pseudomonadati</taxon>
        <taxon>Pseudomonadota</taxon>
        <taxon>Gammaproteobacteria</taxon>
        <taxon>Oceanospirillales</taxon>
        <taxon>Halomonadaceae</taxon>
        <taxon>Bisbaumannia</taxon>
    </lineage>
</organism>
<keyword evidence="3" id="KW-1185">Reference proteome</keyword>
<dbReference type="InterPro" id="IPR046634">
    <property type="entry name" value="DUF6746"/>
</dbReference>
<dbReference type="AlphaFoldDB" id="A0A510X3C1"/>
<gene>
    <name evidence="1" type="ORF">HPA02_01960</name>
    <name evidence="2" type="ORF">I7V36_10840</name>
</gene>
<dbReference type="Proteomes" id="UP000321275">
    <property type="component" value="Unassembled WGS sequence"/>
</dbReference>
<proteinExistence type="predicted"/>
<dbReference type="Proteomes" id="UP000651738">
    <property type="component" value="Unassembled WGS sequence"/>
</dbReference>